<dbReference type="SUPFAM" id="SSF53448">
    <property type="entry name" value="Nucleotide-diphospho-sugar transferases"/>
    <property type="match status" value="1"/>
</dbReference>
<evidence type="ECO:0000259" key="1">
    <source>
        <dbReference type="Pfam" id="PF00535"/>
    </source>
</evidence>
<evidence type="ECO:0000313" key="6">
    <source>
        <dbReference type="EMBL" id="CAB5135331.1"/>
    </source>
</evidence>
<dbReference type="EMBL" id="CAFBLC010000018">
    <property type="protein sequence ID" value="CAB4854472.1"/>
    <property type="molecule type" value="Genomic_DNA"/>
</dbReference>
<evidence type="ECO:0000313" key="3">
    <source>
        <dbReference type="EMBL" id="CAB4723349.1"/>
    </source>
</evidence>
<protein>
    <submittedName>
        <fullName evidence="2">Unannotated protein</fullName>
    </submittedName>
</protein>
<accession>A0A6J5YUQ3</accession>
<dbReference type="InterPro" id="IPR001173">
    <property type="entry name" value="Glyco_trans_2-like"/>
</dbReference>
<dbReference type="EMBL" id="CAFABC010000003">
    <property type="protein sequence ID" value="CAB4816387.1"/>
    <property type="molecule type" value="Genomic_DNA"/>
</dbReference>
<reference evidence="2" key="1">
    <citation type="submission" date="2020-05" db="EMBL/GenBank/DDBJ databases">
        <authorList>
            <person name="Chiriac C."/>
            <person name="Salcher M."/>
            <person name="Ghai R."/>
            <person name="Kavagutti S V."/>
        </authorList>
    </citation>
    <scope>NUCLEOTIDE SEQUENCE</scope>
</reference>
<dbReference type="Pfam" id="PF00535">
    <property type="entry name" value="Glycos_transf_2"/>
    <property type="match status" value="1"/>
</dbReference>
<dbReference type="AlphaFoldDB" id="A0A6J5YUQ3"/>
<dbReference type="InterPro" id="IPR050834">
    <property type="entry name" value="Glycosyltransf_2"/>
</dbReference>
<dbReference type="PANTHER" id="PTHR43685:SF2">
    <property type="entry name" value="GLYCOSYLTRANSFERASE 2-LIKE DOMAIN-CONTAINING PROTEIN"/>
    <property type="match status" value="1"/>
</dbReference>
<dbReference type="InterPro" id="IPR029044">
    <property type="entry name" value="Nucleotide-diphossugar_trans"/>
</dbReference>
<dbReference type="EMBL" id="CAESAH010000005">
    <property type="protein sequence ID" value="CAB4332627.1"/>
    <property type="molecule type" value="Genomic_DNA"/>
</dbReference>
<dbReference type="EMBL" id="CAEZYO010000005">
    <property type="protein sequence ID" value="CAB4723349.1"/>
    <property type="molecule type" value="Genomic_DNA"/>
</dbReference>
<evidence type="ECO:0000313" key="2">
    <source>
        <dbReference type="EMBL" id="CAB4332627.1"/>
    </source>
</evidence>
<dbReference type="EMBL" id="CAFBRY010000002">
    <property type="protein sequence ID" value="CAB5135331.1"/>
    <property type="molecule type" value="Genomic_DNA"/>
</dbReference>
<proteinExistence type="predicted"/>
<sequence length="224" mass="25338">MNSSNLSVIIPMHNGVGFIDRAVQSIINVANNIEIIIVENGSSDNSLEYLQANYPELRIHSIPEASKTKARNLGAKFATREVITFLDQDDEFTSGRITTDYLEHAKNGGVVIGTQEFLESEISFMPPYLKDSYKSGRPNYLPICALISRETFIAVGGFNEDYEIGEDFELWTRILRSNHTPIYVNEYFIIRHFHSSNESHQVARASKELLRLVRGHLAAQKSDK</sequence>
<evidence type="ECO:0000313" key="4">
    <source>
        <dbReference type="EMBL" id="CAB4816387.1"/>
    </source>
</evidence>
<dbReference type="PANTHER" id="PTHR43685">
    <property type="entry name" value="GLYCOSYLTRANSFERASE"/>
    <property type="match status" value="1"/>
</dbReference>
<evidence type="ECO:0000313" key="5">
    <source>
        <dbReference type="EMBL" id="CAB4854472.1"/>
    </source>
</evidence>
<organism evidence="2">
    <name type="scientific">freshwater metagenome</name>
    <dbReference type="NCBI Taxonomy" id="449393"/>
    <lineage>
        <taxon>unclassified sequences</taxon>
        <taxon>metagenomes</taxon>
        <taxon>ecological metagenomes</taxon>
    </lineage>
</organism>
<name>A0A6J5YUQ3_9ZZZZ</name>
<dbReference type="CDD" id="cd00761">
    <property type="entry name" value="Glyco_tranf_GTA_type"/>
    <property type="match status" value="1"/>
</dbReference>
<feature type="domain" description="Glycosyltransferase 2-like" evidence="1">
    <location>
        <begin position="7"/>
        <end position="127"/>
    </location>
</feature>
<gene>
    <name evidence="3" type="ORF">UFOPK2731_00312</name>
    <name evidence="4" type="ORF">UFOPK3161_00236</name>
    <name evidence="5" type="ORF">UFOPK3288_00697</name>
    <name evidence="2" type="ORF">UFOPK3962_00324</name>
    <name evidence="6" type="ORF">UFOPK4427_00140</name>
</gene>
<dbReference type="Gene3D" id="3.90.550.10">
    <property type="entry name" value="Spore Coat Polysaccharide Biosynthesis Protein SpsA, Chain A"/>
    <property type="match status" value="1"/>
</dbReference>